<dbReference type="GO" id="GO:0005737">
    <property type="term" value="C:cytoplasm"/>
    <property type="evidence" value="ECO:0007669"/>
    <property type="project" value="TreeGrafter"/>
</dbReference>
<dbReference type="InterPro" id="IPR009053">
    <property type="entry name" value="Prefoldin"/>
</dbReference>
<dbReference type="STRING" id="103827.A0A0N5DA80"/>
<evidence type="ECO:0000313" key="4">
    <source>
        <dbReference type="Proteomes" id="UP000276776"/>
    </source>
</evidence>
<sequence>MGQVSNERQAIPISDLSVDQLTYLQRQLDQEINFLTESLKELRVFESKFAASEESVDKVNKISKSSEILVPLTESMYIPAKIADPETHLVEIGTGYFVEMSTAKAVDYFRRKQTFLKNQVSFLEIVKLRHSNK</sequence>
<reference evidence="5" key="1">
    <citation type="submission" date="2017-02" db="UniProtKB">
        <authorList>
            <consortium name="WormBaseParasite"/>
        </authorList>
    </citation>
    <scope>IDENTIFICATION</scope>
</reference>
<dbReference type="PANTHER" id="PTHR12674:SF2">
    <property type="entry name" value="PREFOLDIN SUBUNIT 5"/>
    <property type="match status" value="1"/>
</dbReference>
<dbReference type="PANTHER" id="PTHR12674">
    <property type="entry name" value="PREFOLDIN SUBUNIT 5"/>
    <property type="match status" value="1"/>
</dbReference>
<dbReference type="NCBIfam" id="TIGR00293">
    <property type="entry name" value="prefoldin subunit alpha"/>
    <property type="match status" value="1"/>
</dbReference>
<organism evidence="5">
    <name type="scientific">Thelazia callipaeda</name>
    <name type="common">Oriental eyeworm</name>
    <name type="synonym">Parasitic nematode</name>
    <dbReference type="NCBI Taxonomy" id="103827"/>
    <lineage>
        <taxon>Eukaryota</taxon>
        <taxon>Metazoa</taxon>
        <taxon>Ecdysozoa</taxon>
        <taxon>Nematoda</taxon>
        <taxon>Chromadorea</taxon>
        <taxon>Rhabditida</taxon>
        <taxon>Spirurina</taxon>
        <taxon>Spiruromorpha</taxon>
        <taxon>Thelazioidea</taxon>
        <taxon>Thelaziidae</taxon>
        <taxon>Thelazia</taxon>
    </lineage>
</organism>
<comment type="subunit">
    <text evidence="2">Heterohexamer of two PFD-alpha type and four PFD-beta type subunits.</text>
</comment>
<evidence type="ECO:0000313" key="5">
    <source>
        <dbReference type="WBParaSite" id="TCLT_0001006701-mRNA-1"/>
    </source>
</evidence>
<proteinExistence type="inferred from homology"/>
<dbReference type="GO" id="GO:0006457">
    <property type="term" value="P:protein folding"/>
    <property type="evidence" value="ECO:0007669"/>
    <property type="project" value="InterPro"/>
</dbReference>
<evidence type="ECO:0000313" key="3">
    <source>
        <dbReference type="EMBL" id="VDN07728.1"/>
    </source>
</evidence>
<dbReference type="GO" id="GO:0051082">
    <property type="term" value="F:unfolded protein binding"/>
    <property type="evidence" value="ECO:0007669"/>
    <property type="project" value="InterPro"/>
</dbReference>
<dbReference type="SUPFAM" id="SSF46579">
    <property type="entry name" value="Prefoldin"/>
    <property type="match status" value="1"/>
</dbReference>
<dbReference type="InterPro" id="IPR011599">
    <property type="entry name" value="PFD_alpha_archaea"/>
</dbReference>
<dbReference type="OMA" id="RNTEQGQ"/>
<dbReference type="WBParaSite" id="TCLT_0001006701-mRNA-1">
    <property type="protein sequence ID" value="TCLT_0001006701-mRNA-1"/>
    <property type="gene ID" value="TCLT_0001006701"/>
</dbReference>
<dbReference type="GO" id="GO:1990115">
    <property type="term" value="P:RNA polymerase III assembly"/>
    <property type="evidence" value="ECO:0007669"/>
    <property type="project" value="TreeGrafter"/>
</dbReference>
<dbReference type="EMBL" id="UYYF01004957">
    <property type="protein sequence ID" value="VDN07728.1"/>
    <property type="molecule type" value="Genomic_DNA"/>
</dbReference>
<dbReference type="OrthoDB" id="10267474at2759"/>
<name>A0A0N5DA80_THECL</name>
<protein>
    <submittedName>
        <fullName evidence="5">Prefoldin subunit 5</fullName>
    </submittedName>
</protein>
<dbReference type="GO" id="GO:0016272">
    <property type="term" value="C:prefoldin complex"/>
    <property type="evidence" value="ECO:0007669"/>
    <property type="project" value="InterPro"/>
</dbReference>
<dbReference type="InterPro" id="IPR004127">
    <property type="entry name" value="Prefoldin_subunit_alpha"/>
</dbReference>
<keyword evidence="4" id="KW-1185">Reference proteome</keyword>
<dbReference type="AlphaFoldDB" id="A0A0N5DA80"/>
<dbReference type="GO" id="GO:1990113">
    <property type="term" value="P:RNA polymerase I assembly"/>
    <property type="evidence" value="ECO:0007669"/>
    <property type="project" value="TreeGrafter"/>
</dbReference>
<dbReference type="GO" id="GO:1990114">
    <property type="term" value="P:RNA polymerase II core complex assembly"/>
    <property type="evidence" value="ECO:0007669"/>
    <property type="project" value="TreeGrafter"/>
</dbReference>
<comment type="similarity">
    <text evidence="1">Belongs to the prefoldin subunit alpha family.</text>
</comment>
<reference evidence="3 4" key="2">
    <citation type="submission" date="2018-11" db="EMBL/GenBank/DDBJ databases">
        <authorList>
            <consortium name="Pathogen Informatics"/>
        </authorList>
    </citation>
    <scope>NUCLEOTIDE SEQUENCE [LARGE SCALE GENOMIC DNA]</scope>
</reference>
<accession>A0A0N5DA80</accession>
<dbReference type="CDD" id="cd23157">
    <property type="entry name" value="Prefoldin_5"/>
    <property type="match status" value="1"/>
</dbReference>
<evidence type="ECO:0000256" key="2">
    <source>
        <dbReference type="ARBA" id="ARBA00011695"/>
    </source>
</evidence>
<dbReference type="Proteomes" id="UP000276776">
    <property type="component" value="Unassembled WGS sequence"/>
</dbReference>
<evidence type="ECO:0000256" key="1">
    <source>
        <dbReference type="ARBA" id="ARBA00010048"/>
    </source>
</evidence>
<dbReference type="Pfam" id="PF02996">
    <property type="entry name" value="Prefoldin"/>
    <property type="match status" value="1"/>
</dbReference>
<dbReference type="Gene3D" id="1.10.287.370">
    <property type="match status" value="1"/>
</dbReference>
<gene>
    <name evidence="3" type="ORF">TCLT_LOCUS10056</name>
</gene>